<dbReference type="GO" id="GO:0016126">
    <property type="term" value="P:sterol biosynthetic process"/>
    <property type="evidence" value="ECO:0007669"/>
    <property type="project" value="TreeGrafter"/>
</dbReference>
<keyword evidence="4" id="KW-1185">Reference proteome</keyword>
<dbReference type="EMBL" id="QLMA01000002">
    <property type="protein sequence ID" value="RAJ85801.1"/>
    <property type="molecule type" value="Genomic_DNA"/>
</dbReference>
<evidence type="ECO:0000313" key="4">
    <source>
        <dbReference type="Proteomes" id="UP000249819"/>
    </source>
</evidence>
<dbReference type="OrthoDB" id="9804312at2"/>
<feature type="domain" description="Methyltransferase" evidence="2">
    <location>
        <begin position="46"/>
        <end position="140"/>
    </location>
</feature>
<name>A0A327W759_9BACT</name>
<reference evidence="3 4" key="1">
    <citation type="submission" date="2018-06" db="EMBL/GenBank/DDBJ databases">
        <title>Genomic Encyclopedia of Archaeal and Bacterial Type Strains, Phase II (KMG-II): from individual species to whole genera.</title>
        <authorList>
            <person name="Goeker M."/>
        </authorList>
    </citation>
    <scope>NUCLEOTIDE SEQUENCE [LARGE SCALE GENOMIC DNA]</scope>
    <source>
        <strain evidence="3 4">DSM 29821</strain>
    </source>
</reference>
<dbReference type="GO" id="GO:0003838">
    <property type="term" value="F:sterol 24-C-methyltransferase activity"/>
    <property type="evidence" value="ECO:0007669"/>
    <property type="project" value="TreeGrafter"/>
</dbReference>
<accession>A0A327W759</accession>
<comment type="caution">
    <text evidence="3">The sequence shown here is derived from an EMBL/GenBank/DDBJ whole genome shotgun (WGS) entry which is preliminary data.</text>
</comment>
<dbReference type="SUPFAM" id="SSF53335">
    <property type="entry name" value="S-adenosyl-L-methionine-dependent methyltransferases"/>
    <property type="match status" value="1"/>
</dbReference>
<dbReference type="AlphaFoldDB" id="A0A327W759"/>
<dbReference type="GO" id="GO:0032259">
    <property type="term" value="P:methylation"/>
    <property type="evidence" value="ECO:0007669"/>
    <property type="project" value="UniProtKB-KW"/>
</dbReference>
<organism evidence="3 4">
    <name type="scientific">Chitinophaga dinghuensis</name>
    <dbReference type="NCBI Taxonomy" id="1539050"/>
    <lineage>
        <taxon>Bacteria</taxon>
        <taxon>Pseudomonadati</taxon>
        <taxon>Bacteroidota</taxon>
        <taxon>Chitinophagia</taxon>
        <taxon>Chitinophagales</taxon>
        <taxon>Chitinophagaceae</taxon>
        <taxon>Chitinophaga</taxon>
    </lineage>
</organism>
<keyword evidence="3" id="KW-0489">Methyltransferase</keyword>
<evidence type="ECO:0000313" key="3">
    <source>
        <dbReference type="EMBL" id="RAJ85801.1"/>
    </source>
</evidence>
<keyword evidence="1" id="KW-0808">Transferase</keyword>
<dbReference type="Proteomes" id="UP000249819">
    <property type="component" value="Unassembled WGS sequence"/>
</dbReference>
<gene>
    <name evidence="3" type="ORF">CLV59_102506</name>
</gene>
<dbReference type="CDD" id="cd02440">
    <property type="entry name" value="AdoMet_MTases"/>
    <property type="match status" value="1"/>
</dbReference>
<dbReference type="InterPro" id="IPR050447">
    <property type="entry name" value="Erg6_SMT_methyltransf"/>
</dbReference>
<sequence>MQDVASWDPIWDHVFSSQEWGKYPGESLIQFIARNFYKLDRPNVKILEVGCGTGANLWYISRERFDAYGIDGSKVAIDIARERMKSEGLSVNVEVGDIATLPYEDSFFDAVVDVECLYANSADALGNILPEISRVLKPGGLLYSRTFSDNMYMGENANMVGHMEYQEITDGPLKGKGFVRLSNEDSVKDLYSECFDIRQIDLLEYSVNNRSIIISELIVVASKKA</sequence>
<evidence type="ECO:0000256" key="1">
    <source>
        <dbReference type="ARBA" id="ARBA00022679"/>
    </source>
</evidence>
<dbReference type="RefSeq" id="WP_111591434.1">
    <property type="nucleotide sequence ID" value="NZ_QLMA01000002.1"/>
</dbReference>
<dbReference type="PANTHER" id="PTHR44068">
    <property type="entry name" value="ZGC:194242"/>
    <property type="match status" value="1"/>
</dbReference>
<dbReference type="InterPro" id="IPR029063">
    <property type="entry name" value="SAM-dependent_MTases_sf"/>
</dbReference>
<proteinExistence type="predicted"/>
<dbReference type="PANTHER" id="PTHR44068:SF1">
    <property type="entry name" value="HYPOTHETICAL LOC100005854"/>
    <property type="match status" value="1"/>
</dbReference>
<evidence type="ECO:0000259" key="2">
    <source>
        <dbReference type="Pfam" id="PF13649"/>
    </source>
</evidence>
<dbReference type="Pfam" id="PF13649">
    <property type="entry name" value="Methyltransf_25"/>
    <property type="match status" value="1"/>
</dbReference>
<protein>
    <submittedName>
        <fullName evidence="3">2-polyprenyl-3-methyl-5-hydroxy-6-metoxy-1, 4-benzoquinol methylase</fullName>
    </submittedName>
</protein>
<dbReference type="Gene3D" id="3.40.50.150">
    <property type="entry name" value="Vaccinia Virus protein VP39"/>
    <property type="match status" value="1"/>
</dbReference>
<dbReference type="InterPro" id="IPR041698">
    <property type="entry name" value="Methyltransf_25"/>
</dbReference>